<dbReference type="KEGG" id="saca:FFV09_03255"/>
<dbReference type="GO" id="GO:0016747">
    <property type="term" value="F:acyltransferase activity, transferring groups other than amino-acyl groups"/>
    <property type="evidence" value="ECO:0007669"/>
    <property type="project" value="InterPro"/>
</dbReference>
<dbReference type="PANTHER" id="PTHR43800:SF1">
    <property type="entry name" value="PEPTIDYL-LYSINE N-ACETYLTRANSFERASE YJAB"/>
    <property type="match status" value="1"/>
</dbReference>
<dbReference type="Proteomes" id="UP000316968">
    <property type="component" value="Chromosome"/>
</dbReference>
<dbReference type="EMBL" id="CP041217">
    <property type="protein sequence ID" value="QDH19964.1"/>
    <property type="molecule type" value="Genomic_DNA"/>
</dbReference>
<dbReference type="CDD" id="cd04301">
    <property type="entry name" value="NAT_SF"/>
    <property type="match status" value="1"/>
</dbReference>
<evidence type="ECO:0000256" key="2">
    <source>
        <dbReference type="ARBA" id="ARBA00023315"/>
    </source>
</evidence>
<dbReference type="PROSITE" id="PS51186">
    <property type="entry name" value="GNAT"/>
    <property type="match status" value="1"/>
</dbReference>
<dbReference type="PANTHER" id="PTHR43800">
    <property type="entry name" value="PEPTIDYL-LYSINE N-ACETYLTRANSFERASE YJAB"/>
    <property type="match status" value="1"/>
</dbReference>
<gene>
    <name evidence="4" type="ORF">FFV09_03255</name>
</gene>
<feature type="domain" description="N-acetyltransferase" evidence="3">
    <location>
        <begin position="3"/>
        <end position="162"/>
    </location>
</feature>
<keyword evidence="5" id="KW-1185">Reference proteome</keyword>
<dbReference type="InterPro" id="IPR016181">
    <property type="entry name" value="Acyl_CoA_acyltransferase"/>
</dbReference>
<organism evidence="4 5">
    <name type="scientific">Saccharibacillus brassicae</name>
    <dbReference type="NCBI Taxonomy" id="2583377"/>
    <lineage>
        <taxon>Bacteria</taxon>
        <taxon>Bacillati</taxon>
        <taxon>Bacillota</taxon>
        <taxon>Bacilli</taxon>
        <taxon>Bacillales</taxon>
        <taxon>Paenibacillaceae</taxon>
        <taxon>Saccharibacillus</taxon>
    </lineage>
</organism>
<dbReference type="InterPro" id="IPR000182">
    <property type="entry name" value="GNAT_dom"/>
</dbReference>
<evidence type="ECO:0000259" key="3">
    <source>
        <dbReference type="PROSITE" id="PS51186"/>
    </source>
</evidence>
<dbReference type="RefSeq" id="WP_141446350.1">
    <property type="nucleotide sequence ID" value="NZ_CBCSAZ010000001.1"/>
</dbReference>
<proteinExistence type="predicted"/>
<keyword evidence="2" id="KW-0012">Acyltransferase</keyword>
<dbReference type="Gene3D" id="3.40.630.30">
    <property type="match status" value="1"/>
</dbReference>
<accession>A0A4Y6USE4</accession>
<evidence type="ECO:0000313" key="4">
    <source>
        <dbReference type="EMBL" id="QDH19964.1"/>
    </source>
</evidence>
<reference evidence="4 5" key="1">
    <citation type="submission" date="2019-06" db="EMBL/GenBank/DDBJ databases">
        <title>Saccharibacillus brassicae sp. nov., an endophytic bacterium isolated from Chinese cabbage seeds (Brassica pekinensis).</title>
        <authorList>
            <person name="Jiang L."/>
            <person name="Lee J."/>
            <person name="Kim S.W."/>
        </authorList>
    </citation>
    <scope>NUCLEOTIDE SEQUENCE [LARGE SCALE GENOMIC DNA]</scope>
    <source>
        <strain evidence="5">KCTC 43072 / ATSA2</strain>
    </source>
</reference>
<keyword evidence="1 4" id="KW-0808">Transferase</keyword>
<evidence type="ECO:0000256" key="1">
    <source>
        <dbReference type="ARBA" id="ARBA00022679"/>
    </source>
</evidence>
<dbReference type="Pfam" id="PF00583">
    <property type="entry name" value="Acetyltransf_1"/>
    <property type="match status" value="1"/>
</dbReference>
<name>A0A4Y6USE4_SACBS</name>
<dbReference type="SUPFAM" id="SSF55729">
    <property type="entry name" value="Acyl-CoA N-acyltransferases (Nat)"/>
    <property type="match status" value="1"/>
</dbReference>
<evidence type="ECO:0000313" key="5">
    <source>
        <dbReference type="Proteomes" id="UP000316968"/>
    </source>
</evidence>
<sequence>MSEVYRRAEARDAERLADLTYRAYELIRELGLHWPAAHADVPLVLQNIEENECYLLEADGVPVATLTLSTNGESKAITELPFFKWFATDPDVSGRGYGGRLIDWVEREIVLGKHGHREVTLATAEKHPWLVEMYERRGYTRILEIDAKNGDGLMYLFRKNIADSRYSDDYAIQRS</sequence>
<dbReference type="OrthoDB" id="8116329at2"/>
<protein>
    <submittedName>
        <fullName evidence="4">GNAT family N-acetyltransferase</fullName>
    </submittedName>
</protein>
<dbReference type="AlphaFoldDB" id="A0A4Y6USE4"/>